<protein>
    <submittedName>
        <fullName evidence="1">Uncharacterized protein</fullName>
    </submittedName>
</protein>
<keyword evidence="2" id="KW-1185">Reference proteome</keyword>
<evidence type="ECO:0000313" key="1">
    <source>
        <dbReference type="EMBL" id="MBA8954326.1"/>
    </source>
</evidence>
<dbReference type="AlphaFoldDB" id="A0A7W3QP82"/>
<sequence>MSGDEFHEWDEEGETLRLVSLIREFREIDRPLYAAIYTPPAVAPHMRLAYLDGRVQNVTEIFAFDGWFACSLGLFPATDTNRAARALAKALSTPQPR</sequence>
<organism evidence="1 2">
    <name type="scientific">Actinomadura namibiensis</name>
    <dbReference type="NCBI Taxonomy" id="182080"/>
    <lineage>
        <taxon>Bacteria</taxon>
        <taxon>Bacillati</taxon>
        <taxon>Actinomycetota</taxon>
        <taxon>Actinomycetes</taxon>
        <taxon>Streptosporangiales</taxon>
        <taxon>Thermomonosporaceae</taxon>
        <taxon>Actinomadura</taxon>
    </lineage>
</organism>
<name>A0A7W3QP82_ACTNM</name>
<proteinExistence type="predicted"/>
<accession>A0A7W3QP82</accession>
<evidence type="ECO:0000313" key="2">
    <source>
        <dbReference type="Proteomes" id="UP000572680"/>
    </source>
</evidence>
<gene>
    <name evidence="1" type="ORF">HNR61_005980</name>
</gene>
<dbReference type="RefSeq" id="WP_182846412.1">
    <property type="nucleotide sequence ID" value="NZ_BAAALP010000023.1"/>
</dbReference>
<comment type="caution">
    <text evidence="1">The sequence shown here is derived from an EMBL/GenBank/DDBJ whole genome shotgun (WGS) entry which is preliminary data.</text>
</comment>
<dbReference type="EMBL" id="JACJIA010000008">
    <property type="protein sequence ID" value="MBA8954326.1"/>
    <property type="molecule type" value="Genomic_DNA"/>
</dbReference>
<reference evidence="1 2" key="1">
    <citation type="submission" date="2020-08" db="EMBL/GenBank/DDBJ databases">
        <title>Genomic Encyclopedia of Type Strains, Phase IV (KMG-IV): sequencing the most valuable type-strain genomes for metagenomic binning, comparative biology and taxonomic classification.</title>
        <authorList>
            <person name="Goeker M."/>
        </authorList>
    </citation>
    <scope>NUCLEOTIDE SEQUENCE [LARGE SCALE GENOMIC DNA]</scope>
    <source>
        <strain evidence="1 2">DSM 44197</strain>
    </source>
</reference>
<dbReference type="Proteomes" id="UP000572680">
    <property type="component" value="Unassembled WGS sequence"/>
</dbReference>